<comment type="caution">
    <text evidence="1">The sequence shown here is derived from an EMBL/GenBank/DDBJ whole genome shotgun (WGS) entry which is preliminary data.</text>
</comment>
<proteinExistence type="predicted"/>
<organism evidence="1 2">
    <name type="scientific">Smallanthus sonchifolius</name>
    <dbReference type="NCBI Taxonomy" id="185202"/>
    <lineage>
        <taxon>Eukaryota</taxon>
        <taxon>Viridiplantae</taxon>
        <taxon>Streptophyta</taxon>
        <taxon>Embryophyta</taxon>
        <taxon>Tracheophyta</taxon>
        <taxon>Spermatophyta</taxon>
        <taxon>Magnoliopsida</taxon>
        <taxon>eudicotyledons</taxon>
        <taxon>Gunneridae</taxon>
        <taxon>Pentapetalae</taxon>
        <taxon>asterids</taxon>
        <taxon>campanulids</taxon>
        <taxon>Asterales</taxon>
        <taxon>Asteraceae</taxon>
        <taxon>Asteroideae</taxon>
        <taxon>Heliantheae alliance</taxon>
        <taxon>Millerieae</taxon>
        <taxon>Smallanthus</taxon>
    </lineage>
</organism>
<protein>
    <submittedName>
        <fullName evidence="1">Uncharacterized protein</fullName>
    </submittedName>
</protein>
<accession>A0ACB9JUP0</accession>
<name>A0ACB9JUP0_9ASTR</name>
<gene>
    <name evidence="1" type="ORF">L1987_05192</name>
</gene>
<dbReference type="EMBL" id="CM042019">
    <property type="protein sequence ID" value="KAI3823751.1"/>
    <property type="molecule type" value="Genomic_DNA"/>
</dbReference>
<evidence type="ECO:0000313" key="1">
    <source>
        <dbReference type="EMBL" id="KAI3823751.1"/>
    </source>
</evidence>
<dbReference type="Proteomes" id="UP001056120">
    <property type="component" value="Linkage Group LG02"/>
</dbReference>
<sequence>MKYYEKQCESISVENTVREIVWSKVVANSAMAAKLLRLHYHDCFVRGCDGSILLDPVQNVTTEKTAGPSRSVTGYDVIDDIKTALEASCPRIVSCADIVALAARDAVSYQFQKEMWPVFTGRKDGNISLATEVGVNLPSANANFTTVLAQFETKGLEIDDVVTLSGAHTIGISHCSLVSRRLYNFTGVGDADPSLDPTYAQTLREICPIPVNATTVLEMDPNSSLSFDSQYFEALNQHKGLFVSDAALLANAQSAQIAQVLQKPEVFFARFARSMVRMGAIEVVTDDQGQVRENCRLPVHKEAQRFYKQANGRDFSWFSPSFKFLFSSDTQFHTIQASAAERNRRQRYRQLRLRQIQYGISKHRPPQLNSLNSLICSIVRLRRYCNSLPPSSPSAPVLPPPFLLHLVPDFHPKNLRSIRI</sequence>
<reference evidence="1 2" key="2">
    <citation type="journal article" date="2022" name="Mol. Ecol. Resour.">
        <title>The genomes of chicory, endive, great burdock and yacon provide insights into Asteraceae paleo-polyploidization history and plant inulin production.</title>
        <authorList>
            <person name="Fan W."/>
            <person name="Wang S."/>
            <person name="Wang H."/>
            <person name="Wang A."/>
            <person name="Jiang F."/>
            <person name="Liu H."/>
            <person name="Zhao H."/>
            <person name="Xu D."/>
            <person name="Zhang Y."/>
        </authorList>
    </citation>
    <scope>NUCLEOTIDE SEQUENCE [LARGE SCALE GENOMIC DNA]</scope>
    <source>
        <strain evidence="2">cv. Yunnan</strain>
        <tissue evidence="1">Leaves</tissue>
    </source>
</reference>
<evidence type="ECO:0000313" key="2">
    <source>
        <dbReference type="Proteomes" id="UP001056120"/>
    </source>
</evidence>
<reference evidence="2" key="1">
    <citation type="journal article" date="2022" name="Mol. Ecol. Resour.">
        <title>The genomes of chicory, endive, great burdock and yacon provide insights into Asteraceae palaeo-polyploidization history and plant inulin production.</title>
        <authorList>
            <person name="Fan W."/>
            <person name="Wang S."/>
            <person name="Wang H."/>
            <person name="Wang A."/>
            <person name="Jiang F."/>
            <person name="Liu H."/>
            <person name="Zhao H."/>
            <person name="Xu D."/>
            <person name="Zhang Y."/>
        </authorList>
    </citation>
    <scope>NUCLEOTIDE SEQUENCE [LARGE SCALE GENOMIC DNA]</scope>
    <source>
        <strain evidence="2">cv. Yunnan</strain>
    </source>
</reference>
<keyword evidence="2" id="KW-1185">Reference proteome</keyword>